<keyword evidence="3" id="KW-1185">Reference proteome</keyword>
<keyword evidence="1" id="KW-0732">Signal</keyword>
<proteinExistence type="predicted"/>
<organism evidence="2 3">
    <name type="scientific">Neptunomonas antarctica</name>
    <dbReference type="NCBI Taxonomy" id="619304"/>
    <lineage>
        <taxon>Bacteria</taxon>
        <taxon>Pseudomonadati</taxon>
        <taxon>Pseudomonadota</taxon>
        <taxon>Gammaproteobacteria</taxon>
        <taxon>Oceanospirillales</taxon>
        <taxon>Oceanospirillaceae</taxon>
        <taxon>Neptunomonas</taxon>
    </lineage>
</organism>
<feature type="chain" id="PRO_5012116940" evidence="1">
    <location>
        <begin position="26"/>
        <end position="141"/>
    </location>
</feature>
<dbReference type="STRING" id="619304.SAMN05421760_10748"/>
<evidence type="ECO:0000256" key="1">
    <source>
        <dbReference type="SAM" id="SignalP"/>
    </source>
</evidence>
<accession>A0A1N7MW38</accession>
<dbReference type="RefSeq" id="WP_238377076.1">
    <property type="nucleotide sequence ID" value="NZ_FTOE01000007.1"/>
</dbReference>
<dbReference type="AlphaFoldDB" id="A0A1N7MW38"/>
<evidence type="ECO:0000313" key="2">
    <source>
        <dbReference type="EMBL" id="SIS90079.1"/>
    </source>
</evidence>
<sequence>MSMFGKCKVLLVGVLAQGILNTAVAGDVSILRADFQSAGSESWAVNVTLQHNDEGWDHYADNWRVVDAQGNILGDRVLFHPHVNEQPFTRGINRVQIPAGLTNVYIEAHDKVHGWSEMRLQVDLNKAKSGHIRVNALGVNE</sequence>
<dbReference type="EMBL" id="FTOE01000007">
    <property type="protein sequence ID" value="SIS90079.1"/>
    <property type="molecule type" value="Genomic_DNA"/>
</dbReference>
<reference evidence="3" key="1">
    <citation type="submission" date="2017-01" db="EMBL/GenBank/DDBJ databases">
        <authorList>
            <person name="Varghese N."/>
            <person name="Submissions S."/>
        </authorList>
    </citation>
    <scope>NUCLEOTIDE SEQUENCE [LARGE SCALE GENOMIC DNA]</scope>
    <source>
        <strain evidence="3">DSM 22306</strain>
    </source>
</reference>
<evidence type="ECO:0000313" key="3">
    <source>
        <dbReference type="Proteomes" id="UP000185999"/>
    </source>
</evidence>
<feature type="signal peptide" evidence="1">
    <location>
        <begin position="1"/>
        <end position="25"/>
    </location>
</feature>
<dbReference type="Proteomes" id="UP000185999">
    <property type="component" value="Unassembled WGS sequence"/>
</dbReference>
<name>A0A1N7MW38_9GAMM</name>
<protein>
    <submittedName>
        <fullName evidence="2">Uncharacterized protein</fullName>
    </submittedName>
</protein>
<gene>
    <name evidence="2" type="ORF">SAMN05421760_10748</name>
</gene>